<evidence type="ECO:0000259" key="2">
    <source>
        <dbReference type="Pfam" id="PF08898"/>
    </source>
</evidence>
<comment type="caution">
    <text evidence="3">The sequence shown here is derived from an EMBL/GenBank/DDBJ whole genome shotgun (WGS) entry which is preliminary data.</text>
</comment>
<dbReference type="InterPro" id="IPR014992">
    <property type="entry name" value="DUF1842"/>
</dbReference>
<evidence type="ECO:0000259" key="1">
    <source>
        <dbReference type="Pfam" id="PF08896"/>
    </source>
</evidence>
<dbReference type="Pfam" id="PF08896">
    <property type="entry name" value="DUF1842"/>
    <property type="match status" value="1"/>
</dbReference>
<sequence length="205" mass="22058">MSEKTLAGLFPVAYVIGTEMPGAPTLRLALLVDTPERSVVGTATVTQAVNPPVDFHADVWGDFTYMALMPPVNTRILVTLQGNDGGPTSNSVVTFKLQLVLENDWQRGVASYSYFDNGSWHDIENVPARIDREFVTLEPGPVTPSLYGRSQTLYGVSIHQATASGDLAHMKTVAAAANHQLQSRDEITAALAALKAEIARLEAGH</sequence>
<dbReference type="OrthoDB" id="1491780at2"/>
<protein>
    <recommendedName>
        <fullName evidence="5">DUF1842 domain-containing protein</fullName>
    </recommendedName>
</protein>
<organism evidence="3 4">
    <name type="scientific">Burkholderia ubonensis</name>
    <dbReference type="NCBI Taxonomy" id="101571"/>
    <lineage>
        <taxon>Bacteria</taxon>
        <taxon>Pseudomonadati</taxon>
        <taxon>Pseudomonadota</taxon>
        <taxon>Betaproteobacteria</taxon>
        <taxon>Burkholderiales</taxon>
        <taxon>Burkholderiaceae</taxon>
        <taxon>Burkholderia</taxon>
        <taxon>Burkholderia cepacia complex</taxon>
    </lineage>
</organism>
<feature type="domain" description="DUF1843" evidence="2">
    <location>
        <begin position="152"/>
        <end position="203"/>
    </location>
</feature>
<gene>
    <name evidence="3" type="ORF">WJ33_14600</name>
</gene>
<dbReference type="EMBL" id="LOXM01000021">
    <property type="protein sequence ID" value="KVG75158.1"/>
    <property type="molecule type" value="Genomic_DNA"/>
</dbReference>
<evidence type="ECO:0008006" key="5">
    <source>
        <dbReference type="Google" id="ProtNLM"/>
    </source>
</evidence>
<feature type="domain" description="DUF1842" evidence="1">
    <location>
        <begin position="8"/>
        <end position="120"/>
    </location>
</feature>
<name>A0A105Q9L0_9BURK</name>
<dbReference type="Proteomes" id="UP000064029">
    <property type="component" value="Unassembled WGS sequence"/>
</dbReference>
<reference evidence="3 4" key="1">
    <citation type="submission" date="2015-11" db="EMBL/GenBank/DDBJ databases">
        <title>Expanding the genomic diversity of Burkholderia species for the development of highly accurate diagnostics.</title>
        <authorList>
            <person name="Sahl J."/>
            <person name="Keim P."/>
            <person name="Wagner D."/>
        </authorList>
    </citation>
    <scope>NUCLEOTIDE SEQUENCE [LARGE SCALE GENOMIC DNA]</scope>
    <source>
        <strain evidence="3 4">MSMB2036</strain>
    </source>
</reference>
<dbReference type="RefSeq" id="WP_059749226.1">
    <property type="nucleotide sequence ID" value="NZ_CP013416.1"/>
</dbReference>
<evidence type="ECO:0000313" key="3">
    <source>
        <dbReference type="EMBL" id="KVG75158.1"/>
    </source>
</evidence>
<dbReference type="Pfam" id="PF08898">
    <property type="entry name" value="DUF1843"/>
    <property type="match status" value="1"/>
</dbReference>
<dbReference type="AlphaFoldDB" id="A0A105Q9L0"/>
<accession>A0A105Q9L0</accession>
<evidence type="ECO:0000313" key="4">
    <source>
        <dbReference type="Proteomes" id="UP000064029"/>
    </source>
</evidence>
<proteinExistence type="predicted"/>
<dbReference type="InterPro" id="IPR014994">
    <property type="entry name" value="DUF1843"/>
</dbReference>